<dbReference type="AlphaFoldDB" id="A0A0R2L9P0"/>
<dbReference type="PRINTS" id="PR00081">
    <property type="entry name" value="GDHRDH"/>
</dbReference>
<dbReference type="InterPro" id="IPR036291">
    <property type="entry name" value="NAD(P)-bd_dom_sf"/>
</dbReference>
<comment type="caution">
    <text evidence="3">The sequence shown here is derived from an EMBL/GenBank/DDBJ whole genome shotgun (WGS) entry which is preliminary data.</text>
</comment>
<proteinExistence type="inferred from homology"/>
<dbReference type="PRINTS" id="PR00080">
    <property type="entry name" value="SDRFAMILY"/>
</dbReference>
<evidence type="ECO:0000313" key="4">
    <source>
        <dbReference type="Proteomes" id="UP000051886"/>
    </source>
</evidence>
<dbReference type="FunFam" id="3.40.50.720:FF:000084">
    <property type="entry name" value="Short-chain dehydrogenase reductase"/>
    <property type="match status" value="1"/>
</dbReference>
<dbReference type="Pfam" id="PF13561">
    <property type="entry name" value="adh_short_C2"/>
    <property type="match status" value="1"/>
</dbReference>
<keyword evidence="2" id="KW-0560">Oxidoreductase</keyword>
<evidence type="ECO:0000256" key="1">
    <source>
        <dbReference type="ARBA" id="ARBA00006484"/>
    </source>
</evidence>
<name>A0A0R2L9P0_9LACO</name>
<dbReference type="Proteomes" id="UP000051886">
    <property type="component" value="Unassembled WGS sequence"/>
</dbReference>
<protein>
    <submittedName>
        <fullName evidence="3">3-ketoacyl-(Acyl-carrier-protein) reductase</fullName>
    </submittedName>
</protein>
<dbReference type="RefSeq" id="WP_017868407.1">
    <property type="nucleotide sequence ID" value="NZ_BJYB01000016.1"/>
</dbReference>
<sequence>MASRNIIITGAASGMAKAQTEAFLEQGDTVFGFDFNEQGLKQEEQNAGAFKGSFYGYKVDISSKIQIDNALKNVWEKVDRIDVLINTAGIFDKYQKFLETTEEMWDAVLNTNLKGMFLLTQAVTAKMIKNGGGNVINVASVAGLQQDGGGVAYTVAKHGVIGLTKKISYELGTQGIRVNAIAPGRITTNMNNNTSDLIVDNLPAQRNGKVEDIVNATLFLASDKSSYIHGQVITVDGGWTVV</sequence>
<gene>
    <name evidence="3" type="ORF">IV66_GL001845</name>
</gene>
<dbReference type="GO" id="GO:0008206">
    <property type="term" value="P:bile acid metabolic process"/>
    <property type="evidence" value="ECO:0007669"/>
    <property type="project" value="UniProtKB-ARBA"/>
</dbReference>
<dbReference type="InterPro" id="IPR002347">
    <property type="entry name" value="SDR_fam"/>
</dbReference>
<dbReference type="PATRIC" id="fig|449659.4.peg.1891"/>
<dbReference type="GO" id="GO:0016616">
    <property type="term" value="F:oxidoreductase activity, acting on the CH-OH group of donors, NAD or NADP as acceptor"/>
    <property type="evidence" value="ECO:0007669"/>
    <property type="project" value="TreeGrafter"/>
</dbReference>
<dbReference type="STRING" id="449659.IV66_GL001845"/>
<evidence type="ECO:0000256" key="2">
    <source>
        <dbReference type="ARBA" id="ARBA00023002"/>
    </source>
</evidence>
<comment type="similarity">
    <text evidence="1">Belongs to the short-chain dehydrogenases/reductases (SDR) family.</text>
</comment>
<reference evidence="3 4" key="1">
    <citation type="journal article" date="2015" name="Genome Announc.">
        <title>Expanding the biotechnology potential of lactobacilli through comparative genomics of 213 strains and associated genera.</title>
        <authorList>
            <person name="Sun Z."/>
            <person name="Harris H.M."/>
            <person name="McCann A."/>
            <person name="Guo C."/>
            <person name="Argimon S."/>
            <person name="Zhang W."/>
            <person name="Yang X."/>
            <person name="Jeffery I.B."/>
            <person name="Cooney J.C."/>
            <person name="Kagawa T.F."/>
            <person name="Liu W."/>
            <person name="Song Y."/>
            <person name="Salvetti E."/>
            <person name="Wrobel A."/>
            <person name="Rasinkangas P."/>
            <person name="Parkhill J."/>
            <person name="Rea M.C."/>
            <person name="O'Sullivan O."/>
            <person name="Ritari J."/>
            <person name="Douillard F.P."/>
            <person name="Paul Ross R."/>
            <person name="Yang R."/>
            <person name="Briner A.E."/>
            <person name="Felis G.E."/>
            <person name="de Vos W.M."/>
            <person name="Barrangou R."/>
            <person name="Klaenhammer T.R."/>
            <person name="Caufield P.W."/>
            <person name="Cui Y."/>
            <person name="Zhang H."/>
            <person name="O'Toole P.W."/>
        </authorList>
    </citation>
    <scope>NUCLEOTIDE SEQUENCE [LARGE SCALE GENOMIC DNA]</scope>
    <source>
        <strain evidence="3 4">NBRC 103219</strain>
    </source>
</reference>
<accession>A0A0R2L9P0</accession>
<keyword evidence="4" id="KW-1185">Reference proteome</keyword>
<organism evidence="3 4">
    <name type="scientific">Ligilactobacillus pobuzihii</name>
    <dbReference type="NCBI Taxonomy" id="449659"/>
    <lineage>
        <taxon>Bacteria</taxon>
        <taxon>Bacillati</taxon>
        <taxon>Bacillota</taxon>
        <taxon>Bacilli</taxon>
        <taxon>Lactobacillales</taxon>
        <taxon>Lactobacillaceae</taxon>
        <taxon>Ligilactobacillus</taxon>
    </lineage>
</organism>
<dbReference type="PANTHER" id="PTHR42760">
    <property type="entry name" value="SHORT-CHAIN DEHYDROGENASES/REDUCTASES FAMILY MEMBER"/>
    <property type="match status" value="1"/>
</dbReference>
<dbReference type="PROSITE" id="PS00061">
    <property type="entry name" value="ADH_SHORT"/>
    <property type="match status" value="1"/>
</dbReference>
<dbReference type="EMBL" id="JQCN01000045">
    <property type="protein sequence ID" value="KRN98514.1"/>
    <property type="molecule type" value="Genomic_DNA"/>
</dbReference>
<dbReference type="Gene3D" id="3.40.50.720">
    <property type="entry name" value="NAD(P)-binding Rossmann-like Domain"/>
    <property type="match status" value="1"/>
</dbReference>
<evidence type="ECO:0000313" key="3">
    <source>
        <dbReference type="EMBL" id="KRN98514.1"/>
    </source>
</evidence>
<dbReference type="InterPro" id="IPR020904">
    <property type="entry name" value="Sc_DH/Rdtase_CS"/>
</dbReference>
<dbReference type="SUPFAM" id="SSF51735">
    <property type="entry name" value="NAD(P)-binding Rossmann-fold domains"/>
    <property type="match status" value="1"/>
</dbReference>